<dbReference type="EMBL" id="CP127294">
    <property type="protein sequence ID" value="WIX83573.1"/>
    <property type="molecule type" value="Genomic_DNA"/>
</dbReference>
<evidence type="ECO:0000313" key="6">
    <source>
        <dbReference type="EMBL" id="WIX83573.1"/>
    </source>
</evidence>
<name>A0A9Y2N0D8_9PSEU</name>
<dbReference type="InterPro" id="IPR036188">
    <property type="entry name" value="FAD/NAD-bd_sf"/>
</dbReference>
<dbReference type="Pfam" id="PF01494">
    <property type="entry name" value="FAD_binding_3"/>
    <property type="match status" value="1"/>
</dbReference>
<dbReference type="GO" id="GO:0004497">
    <property type="term" value="F:monooxygenase activity"/>
    <property type="evidence" value="ECO:0007669"/>
    <property type="project" value="UniProtKB-KW"/>
</dbReference>
<dbReference type="GO" id="GO:0071949">
    <property type="term" value="F:FAD binding"/>
    <property type="evidence" value="ECO:0007669"/>
    <property type="project" value="InterPro"/>
</dbReference>
<dbReference type="PANTHER" id="PTHR46972:SF1">
    <property type="entry name" value="FAD DEPENDENT OXIDOREDUCTASE DOMAIN-CONTAINING PROTEIN"/>
    <property type="match status" value="1"/>
</dbReference>
<evidence type="ECO:0000256" key="1">
    <source>
        <dbReference type="ARBA" id="ARBA00022630"/>
    </source>
</evidence>
<evidence type="ECO:0000256" key="3">
    <source>
        <dbReference type="ARBA" id="ARBA00023002"/>
    </source>
</evidence>
<dbReference type="KEGG" id="acab:QRX50_23865"/>
<keyword evidence="7" id="KW-1185">Reference proteome</keyword>
<dbReference type="InterPro" id="IPR002938">
    <property type="entry name" value="FAD-bd"/>
</dbReference>
<protein>
    <submittedName>
        <fullName evidence="6">FAD-dependent monooxygenase</fullName>
    </submittedName>
</protein>
<dbReference type="AlphaFoldDB" id="A0A9Y2N0D8"/>
<evidence type="ECO:0000313" key="7">
    <source>
        <dbReference type="Proteomes" id="UP001236014"/>
    </source>
</evidence>
<evidence type="ECO:0000256" key="4">
    <source>
        <dbReference type="ARBA" id="ARBA00023033"/>
    </source>
</evidence>
<evidence type="ECO:0000259" key="5">
    <source>
        <dbReference type="Pfam" id="PF01494"/>
    </source>
</evidence>
<proteinExistence type="predicted"/>
<keyword evidence="2" id="KW-0274">FAD</keyword>
<dbReference type="PANTHER" id="PTHR46972">
    <property type="entry name" value="MONOOXYGENASE ASQM-RELATED"/>
    <property type="match status" value="1"/>
</dbReference>
<evidence type="ECO:0000256" key="2">
    <source>
        <dbReference type="ARBA" id="ARBA00022827"/>
    </source>
</evidence>
<keyword evidence="3" id="KW-0560">Oxidoreductase</keyword>
<sequence length="135" mass="14206">MPTPEALKELDIVITGAGPAGLAAARLRHLAGVGVRVFERDADRSARTQGGTLDLGEDGGLRVLAAAGLAGEFTRFARPQGQRNRRELLGVPRFEGRARFSRVAVRSLVPAGPALARQPSRAAGCIDDVATRTNP</sequence>
<keyword evidence="1" id="KW-0285">Flavoprotein</keyword>
<organism evidence="6 7">
    <name type="scientific">Amycolatopsis carbonis</name>
    <dbReference type="NCBI Taxonomy" id="715471"/>
    <lineage>
        <taxon>Bacteria</taxon>
        <taxon>Bacillati</taxon>
        <taxon>Actinomycetota</taxon>
        <taxon>Actinomycetes</taxon>
        <taxon>Pseudonocardiales</taxon>
        <taxon>Pseudonocardiaceae</taxon>
        <taxon>Amycolatopsis</taxon>
    </lineage>
</organism>
<dbReference type="Gene3D" id="3.50.50.60">
    <property type="entry name" value="FAD/NAD(P)-binding domain"/>
    <property type="match status" value="1"/>
</dbReference>
<dbReference type="Proteomes" id="UP001236014">
    <property type="component" value="Chromosome"/>
</dbReference>
<dbReference type="SUPFAM" id="SSF51905">
    <property type="entry name" value="FAD/NAD(P)-binding domain"/>
    <property type="match status" value="1"/>
</dbReference>
<feature type="domain" description="FAD-binding" evidence="5">
    <location>
        <begin position="10"/>
        <end position="81"/>
    </location>
</feature>
<reference evidence="6 7" key="1">
    <citation type="submission" date="2023-06" db="EMBL/GenBank/DDBJ databases">
        <authorList>
            <person name="Oyuntsetseg B."/>
            <person name="Kim S.B."/>
        </authorList>
    </citation>
    <scope>NUCLEOTIDE SEQUENCE [LARGE SCALE GENOMIC DNA]</scope>
    <source>
        <strain evidence="6 7">2-15</strain>
    </source>
</reference>
<dbReference type="RefSeq" id="WP_285974122.1">
    <property type="nucleotide sequence ID" value="NZ_CP127294.1"/>
</dbReference>
<accession>A0A9Y2N0D8</accession>
<keyword evidence="4 6" id="KW-0503">Monooxygenase</keyword>
<gene>
    <name evidence="6" type="ORF">QRX50_23865</name>
</gene>